<feature type="region of interest" description="Disordered" evidence="1">
    <location>
        <begin position="1"/>
        <end position="25"/>
    </location>
</feature>
<dbReference type="Proteomes" id="UP001524318">
    <property type="component" value="Unassembled WGS sequence"/>
</dbReference>
<proteinExistence type="predicted"/>
<name>A0ABT1LT14_9MICC</name>
<sequence length="207" mass="21818">MAQHPDGESQQPVEPAGAATPAPPPRPGLSYAAPAPIVVIPPAPQSVRLARTFWLLSFVAGLAVLVGSFLTRDSHLERLRTVVDQMSPGGGPDAVTTSAAIVFWGSLGALLLVMLFEAAALAIFSARRGWSRWLLIPLLAGQVMVMVVAADFLLPEGDAGSYVVMLWGAQLLLAFFGLVAVFVPSAGGWLKAARTPSAQVRPTRTRQ</sequence>
<feature type="transmembrane region" description="Helical" evidence="2">
    <location>
        <begin position="133"/>
        <end position="154"/>
    </location>
</feature>
<keyword evidence="2" id="KW-0472">Membrane</keyword>
<keyword evidence="2" id="KW-1133">Transmembrane helix</keyword>
<dbReference type="EMBL" id="JANCLV010000012">
    <property type="protein sequence ID" value="MCP9001146.1"/>
    <property type="molecule type" value="Genomic_DNA"/>
</dbReference>
<feature type="transmembrane region" description="Helical" evidence="2">
    <location>
        <begin position="101"/>
        <end position="126"/>
    </location>
</feature>
<comment type="caution">
    <text evidence="3">The sequence shown here is derived from an EMBL/GenBank/DDBJ whole genome shotgun (WGS) entry which is preliminary data.</text>
</comment>
<gene>
    <name evidence="3" type="ORF">NFC73_15645</name>
</gene>
<organism evidence="3 4">
    <name type="scientific">Pseudarthrobacter humi</name>
    <dbReference type="NCBI Taxonomy" id="2952523"/>
    <lineage>
        <taxon>Bacteria</taxon>
        <taxon>Bacillati</taxon>
        <taxon>Actinomycetota</taxon>
        <taxon>Actinomycetes</taxon>
        <taxon>Micrococcales</taxon>
        <taxon>Micrococcaceae</taxon>
        <taxon>Pseudarthrobacter</taxon>
    </lineage>
</organism>
<feature type="transmembrane region" description="Helical" evidence="2">
    <location>
        <begin position="160"/>
        <end position="183"/>
    </location>
</feature>
<evidence type="ECO:0000313" key="4">
    <source>
        <dbReference type="Proteomes" id="UP001524318"/>
    </source>
</evidence>
<keyword evidence="4" id="KW-1185">Reference proteome</keyword>
<evidence type="ECO:0000256" key="1">
    <source>
        <dbReference type="SAM" id="MobiDB-lite"/>
    </source>
</evidence>
<keyword evidence="2" id="KW-0812">Transmembrane</keyword>
<protein>
    <submittedName>
        <fullName evidence="3">Uncharacterized protein</fullName>
    </submittedName>
</protein>
<evidence type="ECO:0000256" key="2">
    <source>
        <dbReference type="SAM" id="Phobius"/>
    </source>
</evidence>
<accession>A0ABT1LT14</accession>
<dbReference type="RefSeq" id="WP_254751626.1">
    <property type="nucleotide sequence ID" value="NZ_JANCLV010000012.1"/>
</dbReference>
<reference evidence="3 4" key="1">
    <citation type="submission" date="2022-06" db="EMBL/GenBank/DDBJ databases">
        <title>Pseudarthrobacter sp. strain RMG13 Genome sequencing and assembly.</title>
        <authorList>
            <person name="Kim I."/>
        </authorList>
    </citation>
    <scope>NUCLEOTIDE SEQUENCE [LARGE SCALE GENOMIC DNA]</scope>
    <source>
        <strain evidence="3 4">RMG13</strain>
    </source>
</reference>
<feature type="transmembrane region" description="Helical" evidence="2">
    <location>
        <begin position="53"/>
        <end position="71"/>
    </location>
</feature>
<evidence type="ECO:0000313" key="3">
    <source>
        <dbReference type="EMBL" id="MCP9001146.1"/>
    </source>
</evidence>